<accession>A5B953</accession>
<evidence type="ECO:0000256" key="1">
    <source>
        <dbReference type="ARBA" id="ARBA00022723"/>
    </source>
</evidence>
<dbReference type="InterPro" id="IPR039537">
    <property type="entry name" value="Retrotran_Ty1/copia-like"/>
</dbReference>
<dbReference type="Pfam" id="PF07727">
    <property type="entry name" value="RVT_2"/>
    <property type="match status" value="1"/>
</dbReference>
<keyword evidence="2" id="KW-0378">Hydrolase</keyword>
<sequence>MTWLYLLKRKNEVFGVFKSFHVMIQTQFSAKIKTLRTDNGGEYVNTRFQTYFKHHGLIHETSCSQTPQQNGIAERKNRHILEMARALLIGAHVPSRHWDDAVTTAIYLLNRMPSKVLQFRTPLQALSSHTSLPTMLMLPPQIFGCIAFIHLHKNQRTKLDPWYRCFDPIIKRTYITMDVTFLEMETFYPSPTTKSSLHGEFPNEEVNWLATTWLESEGVTEQPSPSPENIAEVSLSAISSFTDNVNSTMQYVLLVRQNRGKPPSQYSPEVEDRRSKYPVANYVSTHRLVEPLKAFAHKLFSYYILKNVEEALLDSQWSQAIKEELKALEKNDTWKLVSLPEGKKIVGCKWTYGIDYQETFSPVAKLNTVRVLLSLIGNLNWPLHQFDVKNAFLHGNLEEEVFMNIPPRYSTTPEDKVVCKLNKALYGLKQSPRAWFSRFSAAMKKYGFHDDKEEISKLQKHLLVEFEMKNLGGLKYFLGIEVSGSKQGIFSSQRKYVLDLLSEVGMLECKLADTPIVQNHQLGIYVNQVPTDKERYQRIVGKLIYLSHTRLDIAYAISVVSQFMHCPSEAHMNAVTRILWYLKFSPGKGLMFRKNNHSNVDGYTDADWAGNISDMKSTSGYFPFVGGNLVTQPLTYLTILSNMIELSTWRSIGTSLNKTLKRKLFGFHLSRQRTSWRMFSRKLYPEEISTSHLTSWALEISMHQLEEECWHELSYKLL</sequence>
<dbReference type="EMBL" id="AM450992">
    <property type="protein sequence ID" value="CAN80920.1"/>
    <property type="molecule type" value="Genomic_DNA"/>
</dbReference>
<dbReference type="GO" id="GO:0003676">
    <property type="term" value="F:nucleic acid binding"/>
    <property type="evidence" value="ECO:0007669"/>
    <property type="project" value="InterPro"/>
</dbReference>
<dbReference type="PANTHER" id="PTHR42648">
    <property type="entry name" value="TRANSPOSASE, PUTATIVE-RELATED"/>
    <property type="match status" value="1"/>
</dbReference>
<keyword evidence="1" id="KW-0479">Metal-binding</keyword>
<dbReference type="Gene3D" id="3.30.420.10">
    <property type="entry name" value="Ribonuclease H-like superfamily/Ribonuclease H"/>
    <property type="match status" value="1"/>
</dbReference>
<evidence type="ECO:0000313" key="4">
    <source>
        <dbReference type="EMBL" id="CAN80920.1"/>
    </source>
</evidence>
<dbReference type="AlphaFoldDB" id="A5B953"/>
<dbReference type="ExpressionAtlas" id="A5B953">
    <property type="expression patterns" value="baseline and differential"/>
</dbReference>
<evidence type="ECO:0000256" key="2">
    <source>
        <dbReference type="ARBA" id="ARBA00022801"/>
    </source>
</evidence>
<dbReference type="SUPFAM" id="SSF53098">
    <property type="entry name" value="Ribonuclease H-like"/>
    <property type="match status" value="1"/>
</dbReference>
<dbReference type="SUPFAM" id="SSF56672">
    <property type="entry name" value="DNA/RNA polymerases"/>
    <property type="match status" value="1"/>
</dbReference>
<reference evidence="4" key="1">
    <citation type="journal article" date="2007" name="PLoS ONE">
        <title>The first genome sequence of an elite grapevine cultivar (Pinot noir Vitis vinifera L.): coping with a highly heterozygous genome.</title>
        <authorList>
            <person name="Velasco R."/>
            <person name="Zharkikh A."/>
            <person name="Troggio M."/>
            <person name="Cartwright D.A."/>
            <person name="Cestaro A."/>
            <person name="Pruss D."/>
            <person name="Pindo M."/>
            <person name="FitzGerald L.M."/>
            <person name="Vezzulli S."/>
            <person name="Reid J."/>
            <person name="Malacarne G."/>
            <person name="Iliev D."/>
            <person name="Coppola G."/>
            <person name="Wardell B."/>
            <person name="Micheletti D."/>
            <person name="Macalma T."/>
            <person name="Facci M."/>
            <person name="Mitchell J.T."/>
            <person name="Perazzolli M."/>
            <person name="Eldredge G."/>
            <person name="Gatto P."/>
            <person name="Oyzerski R."/>
            <person name="Moretto M."/>
            <person name="Gutin N."/>
            <person name="Stefanini M."/>
            <person name="Chen Y."/>
            <person name="Segala C."/>
            <person name="Davenport C."/>
            <person name="Dematte L."/>
            <person name="Mraz A."/>
            <person name="Battilana J."/>
            <person name="Stormo K."/>
            <person name="Costa F."/>
            <person name="Tao Q."/>
            <person name="Si-Ammour A."/>
            <person name="Harkins T."/>
            <person name="Lackey A."/>
            <person name="Perbost C."/>
            <person name="Taillon B."/>
            <person name="Stella A."/>
            <person name="Solovyev V."/>
            <person name="Fawcett J.A."/>
            <person name="Sterck L."/>
            <person name="Vandepoele K."/>
            <person name="Grando S.M."/>
            <person name="Toppo S."/>
            <person name="Moser C."/>
            <person name="Lanchbury J."/>
            <person name="Bogden R."/>
            <person name="Skolnick M."/>
            <person name="Sgaramella V."/>
            <person name="Bhatnagar S.K."/>
            <person name="Fontana P."/>
            <person name="Gutin A."/>
            <person name="Van de Peer Y."/>
            <person name="Salamini F."/>
            <person name="Viola R."/>
        </authorList>
    </citation>
    <scope>NUCLEOTIDE SEQUENCE</scope>
</reference>
<dbReference type="GO" id="GO:0046872">
    <property type="term" value="F:metal ion binding"/>
    <property type="evidence" value="ECO:0007669"/>
    <property type="project" value="UniProtKB-KW"/>
</dbReference>
<dbReference type="InterPro" id="IPR036397">
    <property type="entry name" value="RNaseH_sf"/>
</dbReference>
<dbReference type="InterPro" id="IPR001584">
    <property type="entry name" value="Integrase_cat-core"/>
</dbReference>
<organism evidence="4">
    <name type="scientific">Vitis vinifera</name>
    <name type="common">Grape</name>
    <dbReference type="NCBI Taxonomy" id="29760"/>
    <lineage>
        <taxon>Eukaryota</taxon>
        <taxon>Viridiplantae</taxon>
        <taxon>Streptophyta</taxon>
        <taxon>Embryophyta</taxon>
        <taxon>Tracheophyta</taxon>
        <taxon>Spermatophyta</taxon>
        <taxon>Magnoliopsida</taxon>
        <taxon>eudicotyledons</taxon>
        <taxon>Gunneridae</taxon>
        <taxon>Pentapetalae</taxon>
        <taxon>rosids</taxon>
        <taxon>Vitales</taxon>
        <taxon>Vitaceae</taxon>
        <taxon>Viteae</taxon>
        <taxon>Vitis</taxon>
    </lineage>
</organism>
<dbReference type="InterPro" id="IPR043502">
    <property type="entry name" value="DNA/RNA_pol_sf"/>
</dbReference>
<gene>
    <name evidence="4" type="ORF">VITISV_014743</name>
</gene>
<evidence type="ECO:0000259" key="3">
    <source>
        <dbReference type="PROSITE" id="PS50994"/>
    </source>
</evidence>
<feature type="domain" description="Integrase catalytic" evidence="3">
    <location>
        <begin position="1"/>
        <end position="130"/>
    </location>
</feature>
<dbReference type="GO" id="GO:0015074">
    <property type="term" value="P:DNA integration"/>
    <property type="evidence" value="ECO:0007669"/>
    <property type="project" value="InterPro"/>
</dbReference>
<name>A5B953_VITVI</name>
<dbReference type="InterPro" id="IPR012337">
    <property type="entry name" value="RNaseH-like_sf"/>
</dbReference>
<dbReference type="InterPro" id="IPR013103">
    <property type="entry name" value="RVT_2"/>
</dbReference>
<proteinExistence type="predicted"/>
<dbReference type="PANTHER" id="PTHR42648:SF22">
    <property type="entry name" value="REVERSE TRANSCRIPTASE TY1_COPIA-TYPE DOMAIN-CONTAINING PROTEIN"/>
    <property type="match status" value="1"/>
</dbReference>
<dbReference type="GO" id="GO:0016787">
    <property type="term" value="F:hydrolase activity"/>
    <property type="evidence" value="ECO:0007669"/>
    <property type="project" value="UniProtKB-KW"/>
</dbReference>
<protein>
    <recommendedName>
        <fullName evidence="3">Integrase catalytic domain-containing protein</fullName>
    </recommendedName>
</protein>
<dbReference type="PROSITE" id="PS50994">
    <property type="entry name" value="INTEGRASE"/>
    <property type="match status" value="1"/>
</dbReference>